<dbReference type="SUPFAM" id="SSF53706">
    <property type="entry name" value="Formate dehydrogenase/DMSO reductase, domains 1-3"/>
    <property type="match status" value="1"/>
</dbReference>
<gene>
    <name evidence="3" type="ORF">GAH_01159</name>
</gene>
<dbReference type="InParanoid" id="A0A0F7IET8"/>
<keyword evidence="1 3" id="KW-0560">Oxidoreductase</keyword>
<evidence type="ECO:0000313" key="3">
    <source>
        <dbReference type="EMBL" id="AKG91528.1"/>
    </source>
</evidence>
<dbReference type="PATRIC" id="fig|113653.22.peg.1155"/>
<dbReference type="STRING" id="113653.GAH_01159"/>
<organism evidence="3 4">
    <name type="scientific">Geoglobus ahangari</name>
    <dbReference type="NCBI Taxonomy" id="113653"/>
    <lineage>
        <taxon>Archaea</taxon>
        <taxon>Methanobacteriati</taxon>
        <taxon>Methanobacteriota</taxon>
        <taxon>Archaeoglobi</taxon>
        <taxon>Archaeoglobales</taxon>
        <taxon>Archaeoglobaceae</taxon>
        <taxon>Geoglobus</taxon>
    </lineage>
</organism>
<dbReference type="HOGENOM" id="CLU_034348_0_0_2"/>
<evidence type="ECO:0000313" key="4">
    <source>
        <dbReference type="Proteomes" id="UP000034723"/>
    </source>
</evidence>
<dbReference type="AlphaFoldDB" id="A0A0F7IET8"/>
<dbReference type="PANTHER" id="PTHR43105">
    <property type="entry name" value="RESPIRATORY NITRATE REDUCTASE"/>
    <property type="match status" value="1"/>
</dbReference>
<dbReference type="Gene3D" id="3.40.228.10">
    <property type="entry name" value="Dimethylsulfoxide Reductase, domain 2"/>
    <property type="match status" value="2"/>
</dbReference>
<dbReference type="GO" id="GO:0003954">
    <property type="term" value="F:NADH dehydrogenase activity"/>
    <property type="evidence" value="ECO:0007669"/>
    <property type="project" value="TreeGrafter"/>
</dbReference>
<dbReference type="GO" id="GO:0016020">
    <property type="term" value="C:membrane"/>
    <property type="evidence" value="ECO:0007669"/>
    <property type="project" value="TreeGrafter"/>
</dbReference>
<dbReference type="GO" id="GO:0018493">
    <property type="term" value="F:formylmethanofuran dehydrogenase activity"/>
    <property type="evidence" value="ECO:0007669"/>
    <property type="project" value="InterPro"/>
</dbReference>
<protein>
    <submittedName>
        <fullName evidence="3">Formylmethanofuran dehydrogenase, subunit B</fullName>
        <ecNumber evidence="3">1.2.99.5</ecNumber>
    </submittedName>
</protein>
<evidence type="ECO:0000256" key="1">
    <source>
        <dbReference type="ARBA" id="ARBA00023002"/>
    </source>
</evidence>
<dbReference type="OrthoDB" id="23466at2157"/>
<dbReference type="GeneID" id="24803733"/>
<feature type="domain" description="Molybdopterin oxidoreductase" evidence="2">
    <location>
        <begin position="41"/>
        <end position="398"/>
    </location>
</feature>
<dbReference type="GO" id="GO:0015948">
    <property type="term" value="P:methanogenesis"/>
    <property type="evidence" value="ECO:0007669"/>
    <property type="project" value="InterPro"/>
</dbReference>
<sequence>MAYAICTFCGNVCDDVEFDVNTQKGKKLCALGLAKFREKERIKSPMVDGKEVSYEEAIEKAVEILVSAKKPLLYGWASTVNEAIRYGVLLTEKVRGVYDQCASVCHAPGTLAVIEEGIPGGSLGAVKNRADMVIFWGSNPLEAHPRHPTRYSVMAKGFLIKNRKDRKVVVVDVRKTKSASMADKFIQIRPGYDYAIISALRALAKGEDIEADEVGGVPKEELAELAEEMKSAKYGVIFYGLGVTQSRGRDRNVENAVKLIQLLNRYTRWIIWPMRGHYNVVGAGEVPAWEVGYQYGIDFSRGYPRFSPAEFSAVEMLLRRDCDAMLVVSSDPAAHFPRKAVEHMKKIPVIQIDPFPNMTTLLSNVVIPSAVAGIEAEGNVYRMDGIVLRVKKLVDSQYWSDEKILHEMLKIVEEKLEG</sequence>
<name>A0A0F7IET8_9EURY</name>
<accession>A0A0F7IET8</accession>
<dbReference type="NCBIfam" id="TIGR03129">
    <property type="entry name" value="one_C_dehyd_B"/>
    <property type="match status" value="1"/>
</dbReference>
<dbReference type="FunCoup" id="A0A0F7IET8">
    <property type="interactions" value="4"/>
</dbReference>
<dbReference type="PIRSF" id="PIRSF005646">
    <property type="entry name" value="FwdB"/>
    <property type="match status" value="1"/>
</dbReference>
<dbReference type="EC" id="1.2.99.5" evidence="3"/>
<dbReference type="InterPro" id="IPR006656">
    <property type="entry name" value="Mopterin_OxRdtase"/>
</dbReference>
<dbReference type="PANTHER" id="PTHR43105:SF14">
    <property type="entry name" value="FORMATE DEHYDROGENASE H"/>
    <property type="match status" value="1"/>
</dbReference>
<dbReference type="GO" id="GO:0022904">
    <property type="term" value="P:respiratory electron transport chain"/>
    <property type="evidence" value="ECO:0007669"/>
    <property type="project" value="TreeGrafter"/>
</dbReference>
<proteinExistence type="predicted"/>
<keyword evidence="4" id="KW-1185">Reference proteome</keyword>
<dbReference type="Pfam" id="PF00384">
    <property type="entry name" value="Molybdopterin"/>
    <property type="match status" value="1"/>
</dbReference>
<reference evidence="3 4" key="1">
    <citation type="submission" date="2015-04" db="EMBL/GenBank/DDBJ databases">
        <title>The complete genome sequence of the hyperthermophilic, obligate iron-reducing archaeon Geoglobus ahangari strain 234T.</title>
        <authorList>
            <person name="Manzella M.P."/>
            <person name="Holmes D.E."/>
            <person name="Rocheleau J.M."/>
            <person name="Chung A."/>
            <person name="Reguera G."/>
            <person name="Kashefi K."/>
        </authorList>
    </citation>
    <scope>NUCLEOTIDE SEQUENCE [LARGE SCALE GENOMIC DNA]</scope>
    <source>
        <strain evidence="3 4">234</strain>
    </source>
</reference>
<evidence type="ECO:0000259" key="2">
    <source>
        <dbReference type="Pfam" id="PF00384"/>
    </source>
</evidence>
<dbReference type="InterPro" id="IPR016457">
    <property type="entry name" value="Formylmethanofuran_DH_bsu"/>
</dbReference>
<dbReference type="Proteomes" id="UP000034723">
    <property type="component" value="Chromosome"/>
</dbReference>
<dbReference type="InterPro" id="IPR050123">
    <property type="entry name" value="Prok_molybdopt-oxidoreductase"/>
</dbReference>
<dbReference type="KEGG" id="gah:GAH_01159"/>
<dbReference type="CDD" id="cd02761">
    <property type="entry name" value="MopB_FmdB-FwdB"/>
    <property type="match status" value="1"/>
</dbReference>
<dbReference type="Gene3D" id="3.40.50.740">
    <property type="match status" value="1"/>
</dbReference>
<dbReference type="EMBL" id="CP011267">
    <property type="protein sequence ID" value="AKG91528.1"/>
    <property type="molecule type" value="Genomic_DNA"/>
</dbReference>
<dbReference type="RefSeq" id="WP_048095256.1">
    <property type="nucleotide sequence ID" value="NZ_CP011267.1"/>
</dbReference>